<dbReference type="PANTHER" id="PTHR47962:SF5">
    <property type="entry name" value="ATP-DEPENDENT HELICASE LHR-RELATED"/>
    <property type="match status" value="1"/>
</dbReference>
<dbReference type="Proteomes" id="UP000193529">
    <property type="component" value="Unassembled WGS sequence"/>
</dbReference>
<sequence>MSNPDPLGPFSAITREWFDSTFAAPTTAQAEAWEAIAEGANTLVIAPTGSGKTLAAFLWAIDRLAARPDDPGRPAGTRVLYISPLKALAVDVERNLRTPLAGLARVAQRHGLPAPDISVGVRSGDTPPATRRQLVAHPPDVLITTPESLFLMLTSAAREALAGVQTVIVDEIHAIAGGKRGAHLALSLERLDDLRGGPPAQRIGLSATVRPPEELARFLSGAGPTARTRVVAPPSAKTLELTVQVPVPDMANLAGNSIWPDVEARLVDLIESHGSTIVFANSRRLAERLTARLNEIHAERAGIPLGTDANPGVPGGAPAHLLGSGQTYGAPPVLARAHHGSVSKEQRAVVEEDLKRGLLKAVVATSSLELGIDMGAVDLVIQVEAPPSVASGLQRIGRAGHQVGEVSRGVLFPKHRTDLIGCAVTVQRMLSGQIETMRVPANPLDILAQQTVAAAALEPLDADRWFDTVRRAAPFATLPRSVYEATLDLLSGKYPSTEFAELRPRLVYDRDTGTLTARPGAQRLAVTSGGAIPDRGLFTVYLASEAEKPSRVGELDEEMVYESRPGDVISLGATSWRITEITHDRVLVIPAPGQPARLPFWRGDDAGRPAELGAALGAFTAELARLNREEFDKRCAGLGFDAYATDNLWGLLDEQRSAAGVVPTDATLLVERFRDELGDWRVILHSPYGLRVHGPLALAVGRRLRERYGIDEKPTASDDGIVVRLPDTVSDDGVDAPPGADLFVFDADEIDPIVTAEVGGSALFASRFRECAARALLLPRRHPGKRSPLWHQRQRAAQLLDVARKYPDFPVVLETVRECLQDVYDVPALTALMTGIAQRKVRVAEVTTDRPSPFAASLLFGYVGAFMYEGDTPLAERRAAALSLDSTLLAELLGRVELRELLDPDVVAATARQLQHLSADRAARDAEAVADLLRLLGPLTEEEVAARAGGADVGGWLEGLRAARRALTVSFAGRSWWVAVEDIGRLRDGVGAAVPLGVPAAFTEAVADPLGELLGRYARTHTPFTTAEAAARFGLGLRVTADVLGRLAADGRLVRGDFVAAASVAAGGEQWCDAEVLRILRRRSLAALRAQVEPVSTAAYGRFLPAWHRVGTFDSANLSGLDGLMSVIDQLAGVRMPASAIEPLVLGPRVRDYSPAMLDELLASGEVTWSGGGAISSGDGWIALHPSDSAPLTLAGPAGIDFTDAHRAILDTLAGGGAYFFRQLAHDEINEAALKTALWELVWAGWVTGDTFAPIRAMLGGAGARKRAAPAHRAHRPPRLSRYSLAHPTARAADPTVAGRWSALPAPEPDSTLRATYQAELLLNRHGVLTRGAVTAEGVPGGFAMLYKVLSTFEESGRCQRGYFVESLGGAQFAVASTVDRLRGFTDGIDPERPQYRAVVLAATDPANPYGAALPWPARLDDEQGAAARPGRKAGALVVLVDGELAWFLERGGRSLLTFTDDPAADHAAALALAELVTARRVASILVERIDGAPALQPRAGGPGPVVEALTEAGFVRTPRGMRLR</sequence>
<keyword evidence="4 11" id="KW-0347">Helicase</keyword>
<dbReference type="Pfam" id="PF23236">
    <property type="entry name" value="WHD_2nd_Lhr"/>
    <property type="match status" value="1"/>
</dbReference>
<evidence type="ECO:0000256" key="6">
    <source>
        <dbReference type="ARBA" id="ARBA00023125"/>
    </source>
</evidence>
<dbReference type="PROSITE" id="PS51192">
    <property type="entry name" value="HELICASE_ATP_BIND_1"/>
    <property type="match status" value="1"/>
</dbReference>
<dbReference type="PROSITE" id="PS51194">
    <property type="entry name" value="HELICASE_CTER"/>
    <property type="match status" value="1"/>
</dbReference>
<proteinExistence type="predicted"/>
<dbReference type="Pfam" id="PF00271">
    <property type="entry name" value="Helicase_C"/>
    <property type="match status" value="1"/>
</dbReference>
<dbReference type="Pfam" id="PF23235">
    <property type="entry name" value="WHD_3rd_Lhr"/>
    <property type="match status" value="1"/>
</dbReference>
<dbReference type="InterPro" id="IPR027417">
    <property type="entry name" value="P-loop_NTPase"/>
</dbReference>
<evidence type="ECO:0000256" key="4">
    <source>
        <dbReference type="ARBA" id="ARBA00022806"/>
    </source>
</evidence>
<dbReference type="InterPro" id="IPR055367">
    <property type="entry name" value="WH4_Lhr"/>
</dbReference>
<keyword evidence="5" id="KW-0067">ATP-binding</keyword>
<evidence type="ECO:0000256" key="7">
    <source>
        <dbReference type="ARBA" id="ARBA00023204"/>
    </source>
</evidence>
<dbReference type="InterPro" id="IPR055368">
    <property type="entry name" value="WH3_Lhr"/>
</dbReference>
<dbReference type="CDD" id="cd18796">
    <property type="entry name" value="SF2_C_LHR"/>
    <property type="match status" value="1"/>
</dbReference>
<dbReference type="SMART" id="SM00382">
    <property type="entry name" value="AAA"/>
    <property type="match status" value="1"/>
</dbReference>
<gene>
    <name evidence="11" type="ORF">AWC19_16795</name>
</gene>
<dbReference type="Pfam" id="PF08494">
    <property type="entry name" value="DEAD_assoc"/>
    <property type="match status" value="1"/>
</dbReference>
<evidence type="ECO:0000259" key="10">
    <source>
        <dbReference type="PROSITE" id="PS51194"/>
    </source>
</evidence>
<keyword evidence="2" id="KW-0227">DNA damage</keyword>
<keyword evidence="6" id="KW-0238">DNA-binding</keyword>
<keyword evidence="12" id="KW-1185">Reference proteome</keyword>
<dbReference type="GO" id="GO:0004386">
    <property type="term" value="F:helicase activity"/>
    <property type="evidence" value="ECO:0007669"/>
    <property type="project" value="UniProtKB-KW"/>
</dbReference>
<accession>A0A1X1Z8B8</accession>
<dbReference type="EMBL" id="LQPJ01000130">
    <property type="protein sequence ID" value="ORW19576.1"/>
    <property type="molecule type" value="Genomic_DNA"/>
</dbReference>
<dbReference type="InterPro" id="IPR003593">
    <property type="entry name" value="AAA+_ATPase"/>
</dbReference>
<evidence type="ECO:0000256" key="5">
    <source>
        <dbReference type="ARBA" id="ARBA00022840"/>
    </source>
</evidence>
<dbReference type="InterPro" id="IPR055369">
    <property type="entry name" value="WH2_Lhr"/>
</dbReference>
<dbReference type="GO" id="GO:0005524">
    <property type="term" value="F:ATP binding"/>
    <property type="evidence" value="ECO:0007669"/>
    <property type="project" value="UniProtKB-KW"/>
</dbReference>
<feature type="domain" description="Helicase C-terminal" evidence="10">
    <location>
        <begin position="261"/>
        <end position="445"/>
    </location>
</feature>
<dbReference type="Gene3D" id="3.40.50.300">
    <property type="entry name" value="P-loop containing nucleotide triphosphate hydrolases"/>
    <property type="match status" value="2"/>
</dbReference>
<evidence type="ECO:0000313" key="12">
    <source>
        <dbReference type="Proteomes" id="UP000193529"/>
    </source>
</evidence>
<dbReference type="InterPro" id="IPR013701">
    <property type="entry name" value="Lhr-like_DEAD/DEAH_assoc"/>
</dbReference>
<keyword evidence="8" id="KW-0413">Isomerase</keyword>
<name>A0A1X1Z8B8_9MYCO</name>
<dbReference type="GO" id="GO:0006281">
    <property type="term" value="P:DNA repair"/>
    <property type="evidence" value="ECO:0007669"/>
    <property type="project" value="UniProtKB-KW"/>
</dbReference>
<keyword evidence="1" id="KW-0547">Nucleotide-binding</keyword>
<protein>
    <submittedName>
        <fullName evidence="11">ATP-dependent helicase</fullName>
    </submittedName>
</protein>
<evidence type="ECO:0000256" key="2">
    <source>
        <dbReference type="ARBA" id="ARBA00022763"/>
    </source>
</evidence>
<evidence type="ECO:0000313" key="11">
    <source>
        <dbReference type="EMBL" id="ORW19576.1"/>
    </source>
</evidence>
<dbReference type="PANTHER" id="PTHR47962">
    <property type="entry name" value="ATP-DEPENDENT HELICASE LHR-RELATED-RELATED"/>
    <property type="match status" value="1"/>
</dbReference>
<dbReference type="InterPro" id="IPR011545">
    <property type="entry name" value="DEAD/DEAH_box_helicase_dom"/>
</dbReference>
<dbReference type="Pfam" id="PF00270">
    <property type="entry name" value="DEAD"/>
    <property type="match status" value="1"/>
</dbReference>
<organism evidence="11 12">
    <name type="scientific">Mycobacterium palustre</name>
    <dbReference type="NCBI Taxonomy" id="153971"/>
    <lineage>
        <taxon>Bacteria</taxon>
        <taxon>Bacillati</taxon>
        <taxon>Actinomycetota</taxon>
        <taxon>Actinomycetes</taxon>
        <taxon>Mycobacteriales</taxon>
        <taxon>Mycobacteriaceae</taxon>
        <taxon>Mycobacterium</taxon>
        <taxon>Mycobacterium simiae complex</taxon>
    </lineage>
</organism>
<dbReference type="CDD" id="cd17922">
    <property type="entry name" value="DEXHc_LHR-like"/>
    <property type="match status" value="1"/>
</dbReference>
<dbReference type="InterPro" id="IPR052511">
    <property type="entry name" value="ATP-dep_Helicase"/>
</dbReference>
<dbReference type="OrthoDB" id="9815222at2"/>
<feature type="domain" description="Helicase ATP-binding" evidence="9">
    <location>
        <begin position="33"/>
        <end position="227"/>
    </location>
</feature>
<evidence type="ECO:0000256" key="3">
    <source>
        <dbReference type="ARBA" id="ARBA00022801"/>
    </source>
</evidence>
<dbReference type="Pfam" id="PF19306">
    <property type="entry name" value="WHD_Lhr"/>
    <property type="match status" value="1"/>
</dbReference>
<dbReference type="GO" id="GO:0003677">
    <property type="term" value="F:DNA binding"/>
    <property type="evidence" value="ECO:0007669"/>
    <property type="project" value="UniProtKB-KW"/>
</dbReference>
<evidence type="ECO:0000256" key="8">
    <source>
        <dbReference type="ARBA" id="ARBA00023235"/>
    </source>
</evidence>
<dbReference type="SUPFAM" id="SSF52540">
    <property type="entry name" value="P-loop containing nucleoside triphosphate hydrolases"/>
    <property type="match status" value="1"/>
</dbReference>
<dbReference type="InterPro" id="IPR045628">
    <property type="entry name" value="Lhr_WH_dom"/>
</dbReference>
<comment type="caution">
    <text evidence="11">The sequence shown here is derived from an EMBL/GenBank/DDBJ whole genome shotgun (WGS) entry which is preliminary data.</text>
</comment>
<dbReference type="SMART" id="SM00487">
    <property type="entry name" value="DEXDc"/>
    <property type="match status" value="1"/>
</dbReference>
<evidence type="ECO:0000259" key="9">
    <source>
        <dbReference type="PROSITE" id="PS51192"/>
    </source>
</evidence>
<dbReference type="Pfam" id="PF23234">
    <property type="entry name" value="WHD_4th_Lhr"/>
    <property type="match status" value="1"/>
</dbReference>
<dbReference type="NCBIfam" id="NF007284">
    <property type="entry name" value="PRK09751.1"/>
    <property type="match status" value="1"/>
</dbReference>
<reference evidence="11 12" key="1">
    <citation type="submission" date="2016-01" db="EMBL/GenBank/DDBJ databases">
        <title>The new phylogeny of the genus Mycobacterium.</title>
        <authorList>
            <person name="Tarcisio F."/>
            <person name="Conor M."/>
            <person name="Antonella G."/>
            <person name="Elisabetta G."/>
            <person name="Giulia F.S."/>
            <person name="Sara T."/>
            <person name="Anna F."/>
            <person name="Clotilde B."/>
            <person name="Roberto B."/>
            <person name="Veronica D.S."/>
            <person name="Fabio R."/>
            <person name="Monica P."/>
            <person name="Olivier J."/>
            <person name="Enrico T."/>
            <person name="Nicola S."/>
        </authorList>
    </citation>
    <scope>NUCLEOTIDE SEQUENCE [LARGE SCALE GENOMIC DNA]</scope>
    <source>
        <strain evidence="11 12">DSM 44572</strain>
    </source>
</reference>
<keyword evidence="7" id="KW-0234">DNA repair</keyword>
<dbReference type="InterPro" id="IPR014001">
    <property type="entry name" value="Helicase_ATP-bd"/>
</dbReference>
<dbReference type="GO" id="GO:0016887">
    <property type="term" value="F:ATP hydrolysis activity"/>
    <property type="evidence" value="ECO:0007669"/>
    <property type="project" value="TreeGrafter"/>
</dbReference>
<dbReference type="RefSeq" id="WP_085080252.1">
    <property type="nucleotide sequence ID" value="NZ_LQPJ01000130.1"/>
</dbReference>
<dbReference type="STRING" id="153971.AWC19_16795"/>
<dbReference type="SMART" id="SM00490">
    <property type="entry name" value="HELICc"/>
    <property type="match status" value="1"/>
</dbReference>
<evidence type="ECO:0000256" key="1">
    <source>
        <dbReference type="ARBA" id="ARBA00022741"/>
    </source>
</evidence>
<keyword evidence="3" id="KW-0378">Hydrolase</keyword>
<dbReference type="InterPro" id="IPR001650">
    <property type="entry name" value="Helicase_C-like"/>
</dbReference>